<dbReference type="EMBL" id="UASS01000011">
    <property type="protein sequence ID" value="SPX60747.1"/>
    <property type="molecule type" value="Genomic_DNA"/>
</dbReference>
<dbReference type="InterPro" id="IPR029063">
    <property type="entry name" value="SAM-dependent_MTases_sf"/>
</dbReference>
<dbReference type="GO" id="GO:0008168">
    <property type="term" value="F:methyltransferase activity"/>
    <property type="evidence" value="ECO:0007669"/>
    <property type="project" value="UniProtKB-KW"/>
</dbReference>
<dbReference type="InterPro" id="IPR041698">
    <property type="entry name" value="Methyltransf_25"/>
</dbReference>
<reference evidence="4 6" key="2">
    <citation type="submission" date="2018-06" db="EMBL/GenBank/DDBJ databases">
        <authorList>
            <consortium name="Pathogen Informatics"/>
            <person name="Doyle S."/>
        </authorList>
    </citation>
    <scope>NUCLEOTIDE SEQUENCE [LARGE SCALE GENOMIC DNA]</scope>
    <source>
        <strain evidence="4 6">NCTC12022</strain>
    </source>
</reference>
<dbReference type="PATRIC" id="fig|453.4.peg.252"/>
<evidence type="ECO:0000313" key="5">
    <source>
        <dbReference type="Proteomes" id="UP000054698"/>
    </source>
</evidence>
<evidence type="ECO:0000313" key="3">
    <source>
        <dbReference type="EMBL" id="KTD04142.1"/>
    </source>
</evidence>
<sequence length="235" mass="27441">MLAKRSKKKELIDLGHNFYSQKEYEQCLKILFKINKLLGSFKQVVKLLKRFPKDAVLVDVGCGGGLFLLHLNQYYPDMRMLGLDTSAEAIKLAQNELKQWQQTKRNIGNHLEFQLQHQAELTLKQDSVDIILLTLVCHHLDDEELIEFLIKASNATRRAVIINDLHRHSIAYYCYKLLSPLFGNRLITLDGLTSIQKGFTRKELKNLLQRANLHNYQIKWHFPFRWSILLLKNNG</sequence>
<dbReference type="GO" id="GO:0032259">
    <property type="term" value="P:methylation"/>
    <property type="evidence" value="ECO:0007669"/>
    <property type="project" value="UniProtKB-KW"/>
</dbReference>
<evidence type="ECO:0000313" key="6">
    <source>
        <dbReference type="Proteomes" id="UP000251942"/>
    </source>
</evidence>
<dbReference type="RefSeq" id="WP_058443450.1">
    <property type="nucleotide sequence ID" value="NZ_CAAAHT010000023.1"/>
</dbReference>
<dbReference type="OrthoDB" id="9800454at2"/>
<dbReference type="Gene3D" id="3.40.50.150">
    <property type="entry name" value="Vaccinia Virus protein VP39"/>
    <property type="match status" value="1"/>
</dbReference>
<keyword evidence="3" id="KW-0489">Methyltransferase</keyword>
<reference evidence="3 5" key="1">
    <citation type="submission" date="2015-11" db="EMBL/GenBank/DDBJ databases">
        <title>Genomic analysis of 38 Legionella species identifies large and diverse effector repertoires.</title>
        <authorList>
            <person name="Burstein D."/>
            <person name="Amaro F."/>
            <person name="Zusman T."/>
            <person name="Lifshitz Z."/>
            <person name="Cohen O."/>
            <person name="Gilbert J.A."/>
            <person name="Pupko T."/>
            <person name="Shuman H.A."/>
            <person name="Segal G."/>
        </authorList>
    </citation>
    <scope>NUCLEOTIDE SEQUENCE [LARGE SCALE GENOMIC DNA]</scope>
    <source>
        <strain evidence="3 5">WO-44C</strain>
    </source>
</reference>
<dbReference type="Proteomes" id="UP000251942">
    <property type="component" value="Unassembled WGS sequence"/>
</dbReference>
<evidence type="ECO:0000256" key="1">
    <source>
        <dbReference type="SAM" id="Coils"/>
    </source>
</evidence>
<feature type="domain" description="Methyltransferase" evidence="2">
    <location>
        <begin position="58"/>
        <end position="156"/>
    </location>
</feature>
<evidence type="ECO:0000259" key="2">
    <source>
        <dbReference type="Pfam" id="PF13649"/>
    </source>
</evidence>
<protein>
    <submittedName>
        <fullName evidence="3">Methyltransferase</fullName>
    </submittedName>
</protein>
<keyword evidence="3" id="KW-0808">Transferase</keyword>
<feature type="coiled-coil region" evidence="1">
    <location>
        <begin position="83"/>
        <end position="110"/>
    </location>
</feature>
<dbReference type="EMBL" id="LNYB01000009">
    <property type="protein sequence ID" value="KTD04142.1"/>
    <property type="molecule type" value="Genomic_DNA"/>
</dbReference>
<proteinExistence type="predicted"/>
<evidence type="ECO:0000313" key="4">
    <source>
        <dbReference type="EMBL" id="SPX60747.1"/>
    </source>
</evidence>
<keyword evidence="1" id="KW-0175">Coiled coil</keyword>
<dbReference type="SUPFAM" id="SSF53335">
    <property type="entry name" value="S-adenosyl-L-methionine-dependent methyltransferases"/>
    <property type="match status" value="1"/>
</dbReference>
<dbReference type="AlphaFoldDB" id="A0A0W0U816"/>
<name>A0A0W0U816_9GAMM</name>
<dbReference type="Pfam" id="PF13649">
    <property type="entry name" value="Methyltransf_25"/>
    <property type="match status" value="1"/>
</dbReference>
<accession>A0A0W0U816</accession>
<dbReference type="Proteomes" id="UP000054698">
    <property type="component" value="Unassembled WGS sequence"/>
</dbReference>
<dbReference type="CDD" id="cd02440">
    <property type="entry name" value="AdoMet_MTases"/>
    <property type="match status" value="1"/>
</dbReference>
<keyword evidence="5" id="KW-1185">Reference proteome</keyword>
<dbReference type="STRING" id="453.Lfee_0230"/>
<organism evidence="3 5">
    <name type="scientific">Legionella feeleii</name>
    <dbReference type="NCBI Taxonomy" id="453"/>
    <lineage>
        <taxon>Bacteria</taxon>
        <taxon>Pseudomonadati</taxon>
        <taxon>Pseudomonadota</taxon>
        <taxon>Gammaproteobacteria</taxon>
        <taxon>Legionellales</taxon>
        <taxon>Legionellaceae</taxon>
        <taxon>Legionella</taxon>
    </lineage>
</organism>
<gene>
    <name evidence="3" type="ORF">Lfee_0230</name>
    <name evidence="4" type="ORF">NCTC12022_01480</name>
</gene>